<dbReference type="Proteomes" id="UP000184212">
    <property type="component" value="Unassembled WGS sequence"/>
</dbReference>
<evidence type="ECO:0000313" key="2">
    <source>
        <dbReference type="Proteomes" id="UP000184212"/>
    </source>
</evidence>
<dbReference type="OrthoDB" id="117088at2"/>
<proteinExistence type="predicted"/>
<protein>
    <recommendedName>
        <fullName evidence="3">Tetratricopeptide repeat-containing protein</fullName>
    </recommendedName>
</protein>
<dbReference type="Gene3D" id="1.25.40.10">
    <property type="entry name" value="Tetratricopeptide repeat domain"/>
    <property type="match status" value="1"/>
</dbReference>
<evidence type="ECO:0008006" key="3">
    <source>
        <dbReference type="Google" id="ProtNLM"/>
    </source>
</evidence>
<dbReference type="InterPro" id="IPR011990">
    <property type="entry name" value="TPR-like_helical_dom_sf"/>
</dbReference>
<keyword evidence="2" id="KW-1185">Reference proteome</keyword>
<evidence type="ECO:0000313" key="1">
    <source>
        <dbReference type="EMBL" id="SHH53595.1"/>
    </source>
</evidence>
<dbReference type="STRING" id="947013.SAMN04488109_4245"/>
<accession>A0A1M5TS09</accession>
<dbReference type="EMBL" id="FQWQ01000003">
    <property type="protein sequence ID" value="SHH53595.1"/>
    <property type="molecule type" value="Genomic_DNA"/>
</dbReference>
<sequence length="177" mass="19998">MIPQTQTTEKREFALKPLSKSGIDAALEKAEQYRLLNQPRLAESICLDILAVEPGHQKASVVLLLALTDQFGQSSAKTATQAKDIANSLSDEYDRLYYTGIIHERQGSASLNARTHGSDFDAYEWYTEAMEYYEKADAVNPNSKNEDPILRWNTCVRIISENHLRQRPLDDLLPALE</sequence>
<dbReference type="AlphaFoldDB" id="A0A1M5TS09"/>
<reference evidence="1 2" key="1">
    <citation type="submission" date="2016-11" db="EMBL/GenBank/DDBJ databases">
        <authorList>
            <person name="Jaros S."/>
            <person name="Januszkiewicz K."/>
            <person name="Wedrychowicz H."/>
        </authorList>
    </citation>
    <scope>NUCLEOTIDE SEQUENCE [LARGE SCALE GENOMIC DNA]</scope>
    <source>
        <strain evidence="1 2">DSM 24574</strain>
    </source>
</reference>
<dbReference type="RefSeq" id="WP_084138291.1">
    <property type="nucleotide sequence ID" value="NZ_FQWQ01000003.1"/>
</dbReference>
<gene>
    <name evidence="1" type="ORF">SAMN04488109_4245</name>
</gene>
<organism evidence="1 2">
    <name type="scientific">Chryseolinea serpens</name>
    <dbReference type="NCBI Taxonomy" id="947013"/>
    <lineage>
        <taxon>Bacteria</taxon>
        <taxon>Pseudomonadati</taxon>
        <taxon>Bacteroidota</taxon>
        <taxon>Cytophagia</taxon>
        <taxon>Cytophagales</taxon>
        <taxon>Fulvivirgaceae</taxon>
        <taxon>Chryseolinea</taxon>
    </lineage>
</organism>
<name>A0A1M5TS09_9BACT</name>